<gene>
    <name evidence="4" type="ORF">ACFQV2_39275</name>
</gene>
<proteinExistence type="predicted"/>
<dbReference type="InterPro" id="IPR025565">
    <property type="entry name" value="DUF4328"/>
</dbReference>
<evidence type="ECO:0000313" key="5">
    <source>
        <dbReference type="Proteomes" id="UP001596512"/>
    </source>
</evidence>
<evidence type="ECO:0000256" key="2">
    <source>
        <dbReference type="SAM" id="Phobius"/>
    </source>
</evidence>
<feature type="transmembrane region" description="Helical" evidence="2">
    <location>
        <begin position="118"/>
        <end position="142"/>
    </location>
</feature>
<dbReference type="Pfam" id="PF14219">
    <property type="entry name" value="DUF4328"/>
    <property type="match status" value="1"/>
</dbReference>
<comment type="caution">
    <text evidence="4">The sequence shown here is derived from an EMBL/GenBank/DDBJ whole genome shotgun (WGS) entry which is preliminary data.</text>
</comment>
<evidence type="ECO:0000259" key="3">
    <source>
        <dbReference type="Pfam" id="PF14219"/>
    </source>
</evidence>
<feature type="domain" description="DUF4328" evidence="3">
    <location>
        <begin position="103"/>
        <end position="261"/>
    </location>
</feature>
<feature type="transmembrane region" description="Helical" evidence="2">
    <location>
        <begin position="76"/>
        <end position="98"/>
    </location>
</feature>
<evidence type="ECO:0000313" key="4">
    <source>
        <dbReference type="EMBL" id="MFC7618492.1"/>
    </source>
</evidence>
<dbReference type="EMBL" id="JBHTEY010000004">
    <property type="protein sequence ID" value="MFC7618492.1"/>
    <property type="molecule type" value="Genomic_DNA"/>
</dbReference>
<organism evidence="4 5">
    <name type="scientific">Actinokineospora soli</name>
    <dbReference type="NCBI Taxonomy" id="1048753"/>
    <lineage>
        <taxon>Bacteria</taxon>
        <taxon>Bacillati</taxon>
        <taxon>Actinomycetota</taxon>
        <taxon>Actinomycetes</taxon>
        <taxon>Pseudonocardiales</taxon>
        <taxon>Pseudonocardiaceae</taxon>
        <taxon>Actinokineospora</taxon>
    </lineage>
</organism>
<keyword evidence="2" id="KW-0812">Transmembrane</keyword>
<feature type="transmembrane region" description="Helical" evidence="2">
    <location>
        <begin position="204"/>
        <end position="223"/>
    </location>
</feature>
<reference evidence="5" key="1">
    <citation type="journal article" date="2019" name="Int. J. Syst. Evol. Microbiol.">
        <title>The Global Catalogue of Microorganisms (GCM) 10K type strain sequencing project: providing services to taxonomists for standard genome sequencing and annotation.</title>
        <authorList>
            <consortium name="The Broad Institute Genomics Platform"/>
            <consortium name="The Broad Institute Genome Sequencing Center for Infectious Disease"/>
            <person name="Wu L."/>
            <person name="Ma J."/>
        </authorList>
    </citation>
    <scope>NUCLEOTIDE SEQUENCE [LARGE SCALE GENOMIC DNA]</scope>
    <source>
        <strain evidence="5">JCM 17695</strain>
    </source>
</reference>
<accession>A0ABW2TX52</accession>
<protein>
    <submittedName>
        <fullName evidence="4">DUF4328 domain-containing protein</fullName>
    </submittedName>
</protein>
<keyword evidence="2" id="KW-1133">Transmembrane helix</keyword>
<sequence length="335" mass="35104">MARLEPHLRWVATPPPGAYPAPRPARRVRYPGPPAYRTPPRWGFPALAWRRPTSIPGLGDATPPPRVRARATLAQTVLWTLALVALLAAVAEVVRYALLVRARTTALDRGTVVLSDTLVVTGATLSLIAGAGAVAATAWWLVAARRAGAEQAGYEPARPDWQLLPSLLVPGVNLVVAGAVVAELEHAALSRPADARPRPTRLVLWWWIAVAACGLLFAAAVAWRFRSGVQAQADGVLVTAASDLAAAVAAALTALVVGRLTGLLAPVDPASVPRLRVVRVSAEPDTARRERPAERAARPPPAARPSRGSRTPGGARAPQRTAGKAAGSAGRAGRR</sequence>
<dbReference type="Proteomes" id="UP001596512">
    <property type="component" value="Unassembled WGS sequence"/>
</dbReference>
<evidence type="ECO:0000256" key="1">
    <source>
        <dbReference type="SAM" id="MobiDB-lite"/>
    </source>
</evidence>
<feature type="compositionally biased region" description="Basic and acidic residues" evidence="1">
    <location>
        <begin position="285"/>
        <end position="297"/>
    </location>
</feature>
<feature type="region of interest" description="Disordered" evidence="1">
    <location>
        <begin position="282"/>
        <end position="335"/>
    </location>
</feature>
<keyword evidence="2" id="KW-0472">Membrane</keyword>
<name>A0ABW2TX52_9PSEU</name>
<keyword evidence="5" id="KW-1185">Reference proteome</keyword>
<feature type="transmembrane region" description="Helical" evidence="2">
    <location>
        <begin position="235"/>
        <end position="257"/>
    </location>
</feature>
<feature type="compositionally biased region" description="Low complexity" evidence="1">
    <location>
        <begin position="320"/>
        <end position="335"/>
    </location>
</feature>